<evidence type="ECO:0000313" key="3">
    <source>
        <dbReference type="Proteomes" id="UP000594638"/>
    </source>
</evidence>
<proteinExistence type="predicted"/>
<dbReference type="Gramene" id="OE9A069035T1">
    <property type="protein sequence ID" value="OE9A069035C1"/>
    <property type="gene ID" value="OE9A069035"/>
</dbReference>
<dbReference type="EMBL" id="CACTIH010005450">
    <property type="protein sequence ID" value="CAA2993469.1"/>
    <property type="molecule type" value="Genomic_DNA"/>
</dbReference>
<evidence type="ECO:0000256" key="1">
    <source>
        <dbReference type="SAM" id="Phobius"/>
    </source>
</evidence>
<keyword evidence="1" id="KW-1133">Transmembrane helix</keyword>
<keyword evidence="3" id="KW-1185">Reference proteome</keyword>
<keyword evidence="1" id="KW-0472">Membrane</keyword>
<name>A0A8S0SLJ0_OLEEU</name>
<reference evidence="2 3" key="1">
    <citation type="submission" date="2019-12" db="EMBL/GenBank/DDBJ databases">
        <authorList>
            <person name="Alioto T."/>
            <person name="Alioto T."/>
            <person name="Gomez Garrido J."/>
        </authorList>
    </citation>
    <scope>NUCLEOTIDE SEQUENCE [LARGE SCALE GENOMIC DNA]</scope>
</reference>
<gene>
    <name evidence="2" type="ORF">OLEA9_A069035</name>
</gene>
<protein>
    <submittedName>
        <fullName evidence="2">Uncharacterized protein</fullName>
    </submittedName>
</protein>
<keyword evidence="1" id="KW-0812">Transmembrane</keyword>
<organism evidence="2 3">
    <name type="scientific">Olea europaea subsp. europaea</name>
    <dbReference type="NCBI Taxonomy" id="158383"/>
    <lineage>
        <taxon>Eukaryota</taxon>
        <taxon>Viridiplantae</taxon>
        <taxon>Streptophyta</taxon>
        <taxon>Embryophyta</taxon>
        <taxon>Tracheophyta</taxon>
        <taxon>Spermatophyta</taxon>
        <taxon>Magnoliopsida</taxon>
        <taxon>eudicotyledons</taxon>
        <taxon>Gunneridae</taxon>
        <taxon>Pentapetalae</taxon>
        <taxon>asterids</taxon>
        <taxon>lamiids</taxon>
        <taxon>Lamiales</taxon>
        <taxon>Oleaceae</taxon>
        <taxon>Oleeae</taxon>
        <taxon>Olea</taxon>
    </lineage>
</organism>
<evidence type="ECO:0000313" key="2">
    <source>
        <dbReference type="EMBL" id="CAA2993469.1"/>
    </source>
</evidence>
<dbReference type="AlphaFoldDB" id="A0A8S0SLJ0"/>
<comment type="caution">
    <text evidence="2">The sequence shown here is derived from an EMBL/GenBank/DDBJ whole genome shotgun (WGS) entry which is preliminary data.</text>
</comment>
<sequence>MDGLSRLVHRAQVAFRVPRRRRSVGRGEDGAGAVDKSWSGNFTGYKSSSRVRWVLGSGSGGCFGFGLMVAWGGVAWGAMGWGG</sequence>
<dbReference type="Proteomes" id="UP000594638">
    <property type="component" value="Unassembled WGS sequence"/>
</dbReference>
<feature type="transmembrane region" description="Helical" evidence="1">
    <location>
        <begin position="53"/>
        <end position="79"/>
    </location>
</feature>
<accession>A0A8S0SLJ0</accession>